<name>A0A485KFN8_9STRA</name>
<feature type="transmembrane region" description="Helical" evidence="7">
    <location>
        <begin position="164"/>
        <end position="181"/>
    </location>
</feature>
<dbReference type="Pfam" id="PF00083">
    <property type="entry name" value="Sugar_tr"/>
    <property type="match status" value="1"/>
</dbReference>
<keyword evidence="11" id="KW-1185">Reference proteome</keyword>
<dbReference type="InterPro" id="IPR005828">
    <property type="entry name" value="MFS_sugar_transport-like"/>
</dbReference>
<dbReference type="EMBL" id="VJMH01000624">
    <property type="protein sequence ID" value="KAF0715173.1"/>
    <property type="molecule type" value="Genomic_DNA"/>
</dbReference>
<feature type="transmembrane region" description="Helical" evidence="7">
    <location>
        <begin position="358"/>
        <end position="380"/>
    </location>
</feature>
<dbReference type="EMBL" id="CAADRA010000624">
    <property type="protein sequence ID" value="VFT80698.1"/>
    <property type="molecule type" value="Genomic_DNA"/>
</dbReference>
<feature type="transmembrane region" description="Helical" evidence="7">
    <location>
        <begin position="797"/>
        <end position="818"/>
    </location>
</feature>
<feature type="transmembrane region" description="Helical" evidence="7">
    <location>
        <begin position="400"/>
        <end position="417"/>
    </location>
</feature>
<feature type="transmembrane region" description="Helical" evidence="7">
    <location>
        <begin position="983"/>
        <end position="1001"/>
    </location>
</feature>
<gene>
    <name evidence="10" type="primary">Aste57867_3535</name>
    <name evidence="9" type="ORF">As57867_003524</name>
    <name evidence="10" type="ORF">ASTE57867_3535</name>
</gene>
<evidence type="ECO:0000313" key="11">
    <source>
        <dbReference type="Proteomes" id="UP000332933"/>
    </source>
</evidence>
<feature type="transmembrane region" description="Helical" evidence="7">
    <location>
        <begin position="424"/>
        <end position="443"/>
    </location>
</feature>
<dbReference type="AlphaFoldDB" id="A0A485KFN8"/>
<evidence type="ECO:0000256" key="6">
    <source>
        <dbReference type="SAM" id="MobiDB-lite"/>
    </source>
</evidence>
<dbReference type="InterPro" id="IPR020846">
    <property type="entry name" value="MFS_dom"/>
</dbReference>
<feature type="transmembrane region" description="Helical" evidence="7">
    <location>
        <begin position="102"/>
        <end position="124"/>
    </location>
</feature>
<keyword evidence="3 7" id="KW-0812">Transmembrane</keyword>
<evidence type="ECO:0000259" key="8">
    <source>
        <dbReference type="PROSITE" id="PS50850"/>
    </source>
</evidence>
<dbReference type="GO" id="GO:0016020">
    <property type="term" value="C:membrane"/>
    <property type="evidence" value="ECO:0007669"/>
    <property type="project" value="UniProtKB-SubCell"/>
</dbReference>
<reference evidence="10 11" key="1">
    <citation type="submission" date="2019-03" db="EMBL/GenBank/DDBJ databases">
        <authorList>
            <person name="Gaulin E."/>
            <person name="Dumas B."/>
        </authorList>
    </citation>
    <scope>NUCLEOTIDE SEQUENCE [LARGE SCALE GENOMIC DNA]</scope>
    <source>
        <strain evidence="10">CBS 568.67</strain>
    </source>
</reference>
<dbReference type="PANTHER" id="PTHR23511">
    <property type="entry name" value="SYNAPTIC VESICLE GLYCOPROTEIN 2"/>
    <property type="match status" value="1"/>
</dbReference>
<feature type="transmembrane region" description="Helical" evidence="7">
    <location>
        <begin position="515"/>
        <end position="536"/>
    </location>
</feature>
<accession>A0A485KFN8</accession>
<feature type="transmembrane region" description="Helical" evidence="7">
    <location>
        <begin position="136"/>
        <end position="157"/>
    </location>
</feature>
<dbReference type="PROSITE" id="PS00216">
    <property type="entry name" value="SUGAR_TRANSPORT_1"/>
    <property type="match status" value="1"/>
</dbReference>
<evidence type="ECO:0000256" key="3">
    <source>
        <dbReference type="ARBA" id="ARBA00022692"/>
    </source>
</evidence>
<evidence type="ECO:0000256" key="1">
    <source>
        <dbReference type="ARBA" id="ARBA00004141"/>
    </source>
</evidence>
<dbReference type="InterPro" id="IPR005829">
    <property type="entry name" value="Sugar_transporter_CS"/>
</dbReference>
<proteinExistence type="predicted"/>
<dbReference type="InterPro" id="IPR036259">
    <property type="entry name" value="MFS_trans_sf"/>
</dbReference>
<evidence type="ECO:0000256" key="2">
    <source>
        <dbReference type="ARBA" id="ARBA00022448"/>
    </source>
</evidence>
<dbReference type="GO" id="GO:0022857">
    <property type="term" value="F:transmembrane transporter activity"/>
    <property type="evidence" value="ECO:0007669"/>
    <property type="project" value="InterPro"/>
</dbReference>
<feature type="transmembrane region" description="Helical" evidence="7">
    <location>
        <begin position="223"/>
        <end position="246"/>
    </location>
</feature>
<evidence type="ECO:0000313" key="9">
    <source>
        <dbReference type="EMBL" id="KAF0715173.1"/>
    </source>
</evidence>
<feature type="transmembrane region" description="Helical" evidence="7">
    <location>
        <begin position="449"/>
        <end position="470"/>
    </location>
</feature>
<dbReference type="OrthoDB" id="3936150at2759"/>
<evidence type="ECO:0000256" key="7">
    <source>
        <dbReference type="SAM" id="Phobius"/>
    </source>
</evidence>
<reference evidence="9" key="2">
    <citation type="submission" date="2019-06" db="EMBL/GenBank/DDBJ databases">
        <title>Genomics analysis of Aphanomyces spp. identifies a new class of oomycete effector associated with host adaptation.</title>
        <authorList>
            <person name="Gaulin E."/>
        </authorList>
    </citation>
    <scope>NUCLEOTIDE SEQUENCE</scope>
    <source>
        <strain evidence="9">CBS 578.67</strain>
    </source>
</reference>
<feature type="compositionally biased region" description="Low complexity" evidence="6">
    <location>
        <begin position="556"/>
        <end position="565"/>
    </location>
</feature>
<feature type="domain" description="Major facilitator superfamily (MFS) profile" evidence="8">
    <location>
        <begin position="86"/>
        <end position="541"/>
    </location>
</feature>
<feature type="transmembrane region" description="Helical" evidence="7">
    <location>
        <begin position="942"/>
        <end position="963"/>
    </location>
</feature>
<feature type="region of interest" description="Disordered" evidence="6">
    <location>
        <begin position="543"/>
        <end position="571"/>
    </location>
</feature>
<feature type="transmembrane region" description="Helical" evidence="7">
    <location>
        <begin position="261"/>
        <end position="283"/>
    </location>
</feature>
<keyword evidence="5 7" id="KW-0472">Membrane</keyword>
<evidence type="ECO:0000256" key="5">
    <source>
        <dbReference type="ARBA" id="ARBA00023136"/>
    </source>
</evidence>
<dbReference type="SUPFAM" id="SSF103473">
    <property type="entry name" value="MFS general substrate transporter"/>
    <property type="match status" value="1"/>
</dbReference>
<dbReference type="Gene3D" id="1.20.1250.20">
    <property type="entry name" value="MFS general substrate transporter like domains"/>
    <property type="match status" value="1"/>
</dbReference>
<feature type="region of interest" description="Disordered" evidence="6">
    <location>
        <begin position="55"/>
        <end position="79"/>
    </location>
</feature>
<feature type="transmembrane region" description="Helical" evidence="7">
    <location>
        <begin position="482"/>
        <end position="503"/>
    </location>
</feature>
<keyword evidence="2" id="KW-0813">Transport</keyword>
<dbReference type="Proteomes" id="UP000332933">
    <property type="component" value="Unassembled WGS sequence"/>
</dbReference>
<dbReference type="PANTHER" id="PTHR23511:SF34">
    <property type="entry name" value="SYNAPTIC VESICLE GLYCOPROTEIN 2"/>
    <property type="match status" value="1"/>
</dbReference>
<keyword evidence="4 7" id="KW-1133">Transmembrane helix</keyword>
<dbReference type="CDD" id="cd17316">
    <property type="entry name" value="MFS_SV2_like"/>
    <property type="match status" value="1"/>
</dbReference>
<comment type="subcellular location">
    <subcellularLocation>
        <location evidence="1">Membrane</location>
        <topology evidence="1">Multi-pass membrane protein</topology>
    </subcellularLocation>
</comment>
<evidence type="ECO:0000313" key="10">
    <source>
        <dbReference type="EMBL" id="VFT80698.1"/>
    </source>
</evidence>
<protein>
    <submittedName>
        <fullName evidence="10">Aste57867_3535 protein</fullName>
    </submittedName>
</protein>
<feature type="transmembrane region" description="Helical" evidence="7">
    <location>
        <begin position="187"/>
        <end position="211"/>
    </location>
</feature>
<organism evidence="10 11">
    <name type="scientific">Aphanomyces stellatus</name>
    <dbReference type="NCBI Taxonomy" id="120398"/>
    <lineage>
        <taxon>Eukaryota</taxon>
        <taxon>Sar</taxon>
        <taxon>Stramenopiles</taxon>
        <taxon>Oomycota</taxon>
        <taxon>Saprolegniomycetes</taxon>
        <taxon>Saprolegniales</taxon>
        <taxon>Verrucalvaceae</taxon>
        <taxon>Aphanomyces</taxon>
    </lineage>
</organism>
<dbReference type="PROSITE" id="PS50850">
    <property type="entry name" value="MFS"/>
    <property type="match status" value="1"/>
</dbReference>
<feature type="compositionally biased region" description="Basic and acidic residues" evidence="6">
    <location>
        <begin position="70"/>
        <end position="79"/>
    </location>
</feature>
<sequence>MLLSSNTSRIRRQREVDGISFHEYESDVHDDNNTPHRSDPARVFSATERNTLSTTTMSAALSPRSTATRNRLDPGKSKSCAKELVDEEVELLGSGFFHMRMAMILGLGNSADAVEILAMGYILGSFDDPISAYESSLVTSAVFLGMFFGGIVGTILGDKYGRRFLMLLCLAVNGVAGLFAACSPTLVWMAFFRFVAGVGIGGIAPMLFAVCLEHVPKDARGKYITVISAFWMIGSIFTAVLAWVMLGCYWGTTTRILNVSWRAFSVCASIPCFVAFGLIYAYVPESPRYLVSKGRIQEASDTLTLIYSINGRSRLPNFSGPDDVADAATTRRLVERRESLHWNERFLLMFDSREVKNLKWTTILLLMSTFCLSFGSYGISTWVTRVFQSTNVHNPYANDILYASAALPGNLIGLYLVDSWGRRNLFAGTLFLAALCGFLFSCSPNGESQVFTVGICCLYQCATTMAWIGYDVLSAEVYPLHIRVSALCFISSTGRFGAALAQVVNGFLMGPPADIQTLLLVTTTVMAVGGVSVLLLDDDKAKPETETDPLLAPALSSSSQSGSVSPDTKPGRCEVTRVTVTKSARGFYALFLAHVRMAKKVHALPAPPTPRRRIYFCLHSRIYTVGYVLNLILMPFKAYLTEPLPWTLQPLSLDTAWLEAKTASPFAGFANTTMAFFASKYNHESVAPDRVFTRDTEANTYLLRFTIALPPDGDARCVNHMHQFPGAIFYSQGMAAFVCTFVSRNATTRLNYPMHQCQYDTVVGIDIATSCTWAMPIGLEDSSYQVYHAVQLLETPLFSWLNLCVRVGLMGLIIYLLWHLYYRHYAPLVYNLREWGLGGGTNQASYVVQLGDPTWLILNHPLVSLIMLLDCFFNVGYGGAACCRTSQLTDMGQFCLGCLYGSRTVWSSYFTMRYSTPLLKYMQWENEFQPVDPGVMALTASFYAGPLVYLISRTPLVLMFQWMNYVTVPESQRLERVEGAMSMLSFLLLLASVPLIHSFVAQYGHRHHTNHESSATERFVTTRFNDWKHRYLFWFRRLHLCSRKEGGTLYRLFAENPRYKKYPLVSTRGSDCFVYGWDADADAYVHQVRLSLVYAALDRQTTCPSQAIPICPADHPTYAAGVMNAHVCGQSVSPPSSRKSIHMGANECQWMQ</sequence>
<evidence type="ECO:0000256" key="4">
    <source>
        <dbReference type="ARBA" id="ARBA00022989"/>
    </source>
</evidence>